<comment type="caution">
    <text evidence="2">The sequence shown here is derived from an EMBL/GenBank/DDBJ whole genome shotgun (WGS) entry which is preliminary data.</text>
</comment>
<feature type="chain" id="PRO_5001990912" evidence="1">
    <location>
        <begin position="20"/>
        <end position="170"/>
    </location>
</feature>
<evidence type="ECO:0000313" key="3">
    <source>
        <dbReference type="Proteomes" id="UP000030104"/>
    </source>
</evidence>
<dbReference type="Proteomes" id="UP000030104">
    <property type="component" value="Unassembled WGS sequence"/>
</dbReference>
<dbReference type="PhylomeDB" id="A0A0A2L8V3"/>
<protein>
    <submittedName>
        <fullName evidence="2">Uncharacterized protein</fullName>
    </submittedName>
</protein>
<dbReference type="AlphaFoldDB" id="A0A0A2L8V3"/>
<gene>
    <name evidence="2" type="ORF">PITC_018390</name>
</gene>
<feature type="signal peptide" evidence="1">
    <location>
        <begin position="1"/>
        <end position="19"/>
    </location>
</feature>
<evidence type="ECO:0000313" key="2">
    <source>
        <dbReference type="EMBL" id="KGO76399.1"/>
    </source>
</evidence>
<name>A0A0A2L8V3_PENIT</name>
<evidence type="ECO:0000256" key="1">
    <source>
        <dbReference type="SAM" id="SignalP"/>
    </source>
</evidence>
<reference evidence="2 3" key="1">
    <citation type="journal article" date="2015" name="Mol. Plant Microbe Interact.">
        <title>Genome, transcriptome, and functional analyses of Penicillium expansum provide new insights into secondary metabolism and pathogenicity.</title>
        <authorList>
            <person name="Ballester A.R."/>
            <person name="Marcet-Houben M."/>
            <person name="Levin E."/>
            <person name="Sela N."/>
            <person name="Selma-Lazaro C."/>
            <person name="Carmona L."/>
            <person name="Wisniewski M."/>
            <person name="Droby S."/>
            <person name="Gonzalez-Candelas L."/>
            <person name="Gabaldon T."/>
        </authorList>
    </citation>
    <scope>NUCLEOTIDE SEQUENCE [LARGE SCALE GENOMIC DNA]</scope>
    <source>
        <strain evidence="2 3">PHI-1</strain>
    </source>
</reference>
<keyword evidence="3" id="KW-1185">Reference proteome</keyword>
<keyword evidence="1" id="KW-0732">Signal</keyword>
<accession>A0A0A2L8V3</accession>
<proteinExistence type="predicted"/>
<organism evidence="2 3">
    <name type="scientific">Penicillium italicum</name>
    <name type="common">Blue mold</name>
    <dbReference type="NCBI Taxonomy" id="40296"/>
    <lineage>
        <taxon>Eukaryota</taxon>
        <taxon>Fungi</taxon>
        <taxon>Dikarya</taxon>
        <taxon>Ascomycota</taxon>
        <taxon>Pezizomycotina</taxon>
        <taxon>Eurotiomycetes</taxon>
        <taxon>Eurotiomycetidae</taxon>
        <taxon>Eurotiales</taxon>
        <taxon>Aspergillaceae</taxon>
        <taxon>Penicillium</taxon>
    </lineage>
</organism>
<sequence>MKVFVTISSVLAFVGLSICQNVCTADDVLNSLNAVEHYADKMQSVTDSSGDNIDPTAPIFKNFESQTKHFNEDLQCTFNTTTTEQTAICSAYETLGYLHVADGRAFYEKNGHGDNAVKMHGYILQSQHALENYTTQVKAAAASCVDRIDTAYTPLGTQLQNLLQAYPGTA</sequence>
<dbReference type="HOGENOM" id="CLU_1533090_0_0_1"/>
<dbReference type="OrthoDB" id="4334778at2759"/>
<dbReference type="EMBL" id="JQGA01000264">
    <property type="protein sequence ID" value="KGO76399.1"/>
    <property type="molecule type" value="Genomic_DNA"/>
</dbReference>